<evidence type="ECO:0000259" key="4">
    <source>
        <dbReference type="Pfam" id="PF11701"/>
    </source>
</evidence>
<feature type="compositionally biased region" description="Basic and acidic residues" evidence="3">
    <location>
        <begin position="755"/>
        <end position="777"/>
    </location>
</feature>
<dbReference type="OrthoDB" id="199930at2759"/>
<keyword evidence="6" id="KW-1185">Reference proteome</keyword>
<dbReference type="STRING" id="5217.A0A4V1M4A2"/>
<feature type="region of interest" description="Disordered" evidence="3">
    <location>
        <begin position="444"/>
        <end position="466"/>
    </location>
</feature>
<sequence>MTTNNDHNANDSLTSLNALLRRTASSQPLNLSQSDLQLIPTSLSSSNRETKSISLIILSKWSNQFNPKYDNSKDHEETHRPSSQDLIPTLRPFLLSTFSEDRPPEEYIPFTCLISHLYPLHPATCTDILTTSTFESEAGKEDALSVLLEAAELPSSLQLALAEMFVHATSTKSGRELIRSRALDWLKGGMTMGSELGVLCSVSLAKLSSADRDIQPTSTTTSTESDNLEIDDVEICERMISLIQSSPSSSSILSETLEGISILSLRPHIKNLLSHNDKFLKSLISLSPIPTPKGGSLPLVPRGEMNNEVKSDLVDSGICYGITTILVNLTNPKRNLTEEEEQIKKLRSMAVGKKVELELDPMVEMEMVKERTKKVIDNGVVNALSGLIRAESKLVKENLGRLCLNLVEDVKNRSLFLKDGGYKVLSSLIRDLIPPSLVVYDPSLDSSTNTKAQDSQDKSTSLTNESTLKDEVNENVGLTNTNHATTKIVESIEEEYDIIPAIQAMAKMIITTPPQLLFTPPYQTTSLDAISPLCRLLLESNTLLQFESLMGLTNLSSISTEHSTRIFYSFVFPSHPSKPSHSSSLPSLSQNDPPSSDQIQRKNSTNYSSARQNGSGKESSGMFSSPVTPTRILTKIEELTIDHNTLIRRAATQLVCNLVSCEKAFEAWSGEDGNFRSKERLNILAVLSNGDDLSTRLAAGGALAILTESRETCKRLLVMNGRNIWERVWEMMGLEYEEDGFDSTTEMEVGIENPNENREGNKTEKGEKEKEKERERENEQDEGLILRAIVIILNLLNHVVSLSMKEQNEQITQIRKTRMEDILKKLMSEKTGDISDSAQEALNILGRLGST</sequence>
<dbReference type="OMA" id="VEICERM"/>
<dbReference type="VEuPathDB" id="FungiDB:TREMEDRAFT_65338"/>
<dbReference type="InterPro" id="IPR016024">
    <property type="entry name" value="ARM-type_fold"/>
</dbReference>
<dbReference type="InterPro" id="IPR011989">
    <property type="entry name" value="ARM-like"/>
</dbReference>
<feature type="region of interest" description="Disordered" evidence="3">
    <location>
        <begin position="581"/>
        <end position="626"/>
    </location>
</feature>
<protein>
    <recommendedName>
        <fullName evidence="4">UNC-45/Cro1/She4 central domain-containing protein</fullName>
    </recommendedName>
</protein>
<dbReference type="Proteomes" id="UP000289152">
    <property type="component" value="Unassembled WGS sequence"/>
</dbReference>
<dbReference type="EMBL" id="SDIL01000028">
    <property type="protein sequence ID" value="RXK39657.1"/>
    <property type="molecule type" value="Genomic_DNA"/>
</dbReference>
<dbReference type="AlphaFoldDB" id="A0A4V1M4A2"/>
<evidence type="ECO:0000256" key="1">
    <source>
        <dbReference type="ARBA" id="ARBA00004496"/>
    </source>
</evidence>
<dbReference type="SUPFAM" id="SSF48371">
    <property type="entry name" value="ARM repeat"/>
    <property type="match status" value="1"/>
</dbReference>
<keyword evidence="2" id="KW-0963">Cytoplasm</keyword>
<dbReference type="InterPro" id="IPR024660">
    <property type="entry name" value="UCS_central_dom"/>
</dbReference>
<gene>
    <name evidence="5" type="ORF">M231_03011</name>
</gene>
<name>A0A4V1M4A2_TREME</name>
<feature type="domain" description="UNC-45/Cro1/She4 central" evidence="4">
    <location>
        <begin position="35"/>
        <end position="207"/>
    </location>
</feature>
<dbReference type="GO" id="GO:0051879">
    <property type="term" value="F:Hsp90 protein binding"/>
    <property type="evidence" value="ECO:0007669"/>
    <property type="project" value="TreeGrafter"/>
</dbReference>
<dbReference type="Gene3D" id="1.25.10.10">
    <property type="entry name" value="Leucine-rich Repeat Variant"/>
    <property type="match status" value="1"/>
</dbReference>
<evidence type="ECO:0000313" key="6">
    <source>
        <dbReference type="Proteomes" id="UP000289152"/>
    </source>
</evidence>
<reference evidence="5 6" key="1">
    <citation type="submission" date="2016-06" db="EMBL/GenBank/DDBJ databases">
        <title>Evolution of pathogenesis and genome organization in the Tremellales.</title>
        <authorList>
            <person name="Cuomo C."/>
            <person name="Litvintseva A."/>
            <person name="Heitman J."/>
            <person name="Chen Y."/>
            <person name="Sun S."/>
            <person name="Springer D."/>
            <person name="Dromer F."/>
            <person name="Young S."/>
            <person name="Zeng Q."/>
            <person name="Chapman S."/>
            <person name="Gujja S."/>
            <person name="Saif S."/>
            <person name="Birren B."/>
        </authorList>
    </citation>
    <scope>NUCLEOTIDE SEQUENCE [LARGE SCALE GENOMIC DNA]</scope>
    <source>
        <strain evidence="5 6">ATCC 28783</strain>
    </source>
</reference>
<dbReference type="PANTHER" id="PTHR45994">
    <property type="entry name" value="FI21225P1"/>
    <property type="match status" value="1"/>
</dbReference>
<comment type="caution">
    <text evidence="5">The sequence shown here is derived from an EMBL/GenBank/DDBJ whole genome shotgun (WGS) entry which is preliminary data.</text>
</comment>
<evidence type="ECO:0000313" key="5">
    <source>
        <dbReference type="EMBL" id="RXK39657.1"/>
    </source>
</evidence>
<dbReference type="InParanoid" id="A0A4V1M4A2"/>
<feature type="compositionally biased region" description="Polar residues" evidence="3">
    <location>
        <begin position="601"/>
        <end position="626"/>
    </location>
</feature>
<evidence type="ECO:0000256" key="3">
    <source>
        <dbReference type="SAM" id="MobiDB-lite"/>
    </source>
</evidence>
<evidence type="ECO:0000256" key="2">
    <source>
        <dbReference type="ARBA" id="ARBA00022490"/>
    </source>
</evidence>
<organism evidence="5 6">
    <name type="scientific">Tremella mesenterica</name>
    <name type="common">Jelly fungus</name>
    <dbReference type="NCBI Taxonomy" id="5217"/>
    <lineage>
        <taxon>Eukaryota</taxon>
        <taxon>Fungi</taxon>
        <taxon>Dikarya</taxon>
        <taxon>Basidiomycota</taxon>
        <taxon>Agaricomycotina</taxon>
        <taxon>Tremellomycetes</taxon>
        <taxon>Tremellales</taxon>
        <taxon>Tremellaceae</taxon>
        <taxon>Tremella</taxon>
    </lineage>
</organism>
<accession>A0A4V1M4A2</accession>
<comment type="subcellular location">
    <subcellularLocation>
        <location evidence="1">Cytoplasm</location>
    </subcellularLocation>
</comment>
<feature type="region of interest" description="Disordered" evidence="3">
    <location>
        <begin position="750"/>
        <end position="779"/>
    </location>
</feature>
<feature type="compositionally biased region" description="Low complexity" evidence="3">
    <location>
        <begin position="581"/>
        <end position="598"/>
    </location>
</feature>
<proteinExistence type="predicted"/>
<dbReference type="Pfam" id="PF11701">
    <property type="entry name" value="UNC45-central"/>
    <property type="match status" value="1"/>
</dbReference>
<dbReference type="PANTHER" id="PTHR45994:SF1">
    <property type="entry name" value="FI21225P1"/>
    <property type="match status" value="1"/>
</dbReference>
<dbReference type="GO" id="GO:0005737">
    <property type="term" value="C:cytoplasm"/>
    <property type="evidence" value="ECO:0007669"/>
    <property type="project" value="UniProtKB-SubCell"/>
</dbReference>